<keyword evidence="13" id="KW-1185">Reference proteome</keyword>
<dbReference type="Proteomes" id="UP001316087">
    <property type="component" value="Unassembled WGS sequence"/>
</dbReference>
<dbReference type="InterPro" id="IPR018764">
    <property type="entry name" value="RskA_C"/>
</dbReference>
<comment type="subcellular location">
    <subcellularLocation>
        <location evidence="2">Cell membrane</location>
    </subcellularLocation>
    <subcellularLocation>
        <location evidence="1">Membrane</location>
        <topology evidence="1">Single-pass membrane protein</topology>
    </subcellularLocation>
</comment>
<accession>A0ABS9U7Y8</accession>
<dbReference type="Gene3D" id="1.10.10.1320">
    <property type="entry name" value="Anti-sigma factor, zinc-finger domain"/>
    <property type="match status" value="1"/>
</dbReference>
<dbReference type="InterPro" id="IPR051474">
    <property type="entry name" value="Anti-sigma-K/W_factor"/>
</dbReference>
<feature type="transmembrane region" description="Helical" evidence="10">
    <location>
        <begin position="99"/>
        <end position="119"/>
    </location>
</feature>
<keyword evidence="4 10" id="KW-0812">Transmembrane</keyword>
<feature type="region of interest" description="Disordered" evidence="9">
    <location>
        <begin position="229"/>
        <end position="248"/>
    </location>
</feature>
<evidence type="ECO:0000313" key="13">
    <source>
        <dbReference type="Proteomes" id="UP001316087"/>
    </source>
</evidence>
<dbReference type="PANTHER" id="PTHR37461">
    <property type="entry name" value="ANTI-SIGMA-K FACTOR RSKA"/>
    <property type="match status" value="1"/>
</dbReference>
<evidence type="ECO:0000256" key="6">
    <source>
        <dbReference type="ARBA" id="ARBA00023136"/>
    </source>
</evidence>
<protein>
    <recommendedName>
        <fullName evidence="8">Regulator of SigK</fullName>
    </recommendedName>
    <alternativeName>
        <fullName evidence="7">Sigma-K anti-sigma factor RskA</fullName>
    </alternativeName>
</protein>
<comment type="caution">
    <text evidence="12">The sequence shown here is derived from an EMBL/GenBank/DDBJ whole genome shotgun (WGS) entry which is preliminary data.</text>
</comment>
<dbReference type="InterPro" id="IPR041916">
    <property type="entry name" value="Anti_sigma_zinc_sf"/>
</dbReference>
<name>A0ABS9U7Y8_9BACL</name>
<evidence type="ECO:0000256" key="5">
    <source>
        <dbReference type="ARBA" id="ARBA00022989"/>
    </source>
</evidence>
<evidence type="ECO:0000256" key="4">
    <source>
        <dbReference type="ARBA" id="ARBA00022692"/>
    </source>
</evidence>
<evidence type="ECO:0000256" key="8">
    <source>
        <dbReference type="ARBA" id="ARBA00030803"/>
    </source>
</evidence>
<sequence>MENKCENLTLYMIDELSKQERKHYEQHLKTCIPCQNELNSLQETWQMLSYDMEGAEVPETLKTEVMNFIFDDVPLKAPAAIDKKQTIVQRLKLQLRNQFSPLSAVTTIILILGVFGLYWKNVQLNDFITAIESEVHTPSQIVKTFTLKGQNIASSANGMAYLLENDNHNDLIIELNNMPGTKRDEVYQVWLLKDGDRHNAGILKPDENGNGFITYRLPKDQIFNDIGITLEPNPNNTQPQGGKVMGTS</sequence>
<evidence type="ECO:0000256" key="1">
    <source>
        <dbReference type="ARBA" id="ARBA00004167"/>
    </source>
</evidence>
<keyword evidence="5 10" id="KW-1133">Transmembrane helix</keyword>
<proteinExistence type="predicted"/>
<dbReference type="EMBL" id="JAKZFC010000001">
    <property type="protein sequence ID" value="MCH7320452.1"/>
    <property type="molecule type" value="Genomic_DNA"/>
</dbReference>
<evidence type="ECO:0000256" key="2">
    <source>
        <dbReference type="ARBA" id="ARBA00004236"/>
    </source>
</evidence>
<evidence type="ECO:0000256" key="10">
    <source>
        <dbReference type="SAM" id="Phobius"/>
    </source>
</evidence>
<evidence type="ECO:0000256" key="7">
    <source>
        <dbReference type="ARBA" id="ARBA00029829"/>
    </source>
</evidence>
<gene>
    <name evidence="12" type="ORF">LZ480_01015</name>
</gene>
<organism evidence="12 13">
    <name type="scientific">Solibacillus palustris</name>
    <dbReference type="NCBI Taxonomy" id="2908203"/>
    <lineage>
        <taxon>Bacteria</taxon>
        <taxon>Bacillati</taxon>
        <taxon>Bacillota</taxon>
        <taxon>Bacilli</taxon>
        <taxon>Bacillales</taxon>
        <taxon>Caryophanaceae</taxon>
        <taxon>Solibacillus</taxon>
    </lineage>
</organism>
<dbReference type="Pfam" id="PF10099">
    <property type="entry name" value="RskA_C"/>
    <property type="match status" value="1"/>
</dbReference>
<dbReference type="PANTHER" id="PTHR37461:SF1">
    <property type="entry name" value="ANTI-SIGMA-K FACTOR RSKA"/>
    <property type="match status" value="1"/>
</dbReference>
<keyword evidence="3" id="KW-1003">Cell membrane</keyword>
<reference evidence="12 13" key="1">
    <citation type="submission" date="2022-03" db="EMBL/GenBank/DDBJ databases">
        <authorList>
            <person name="Jo J.-H."/>
            <person name="Im W.-T."/>
        </authorList>
    </citation>
    <scope>NUCLEOTIDE SEQUENCE [LARGE SCALE GENOMIC DNA]</scope>
    <source>
        <strain evidence="12 13">MA9</strain>
    </source>
</reference>
<evidence type="ECO:0000259" key="11">
    <source>
        <dbReference type="Pfam" id="PF10099"/>
    </source>
</evidence>
<dbReference type="RefSeq" id="WP_241367471.1">
    <property type="nucleotide sequence ID" value="NZ_JAKZFC010000001.1"/>
</dbReference>
<evidence type="ECO:0000256" key="9">
    <source>
        <dbReference type="SAM" id="MobiDB-lite"/>
    </source>
</evidence>
<feature type="compositionally biased region" description="Polar residues" evidence="9">
    <location>
        <begin position="232"/>
        <end position="248"/>
    </location>
</feature>
<feature type="domain" description="Anti-sigma K factor RskA C-terminal" evidence="11">
    <location>
        <begin position="104"/>
        <end position="240"/>
    </location>
</feature>
<keyword evidence="6 10" id="KW-0472">Membrane</keyword>
<evidence type="ECO:0000313" key="12">
    <source>
        <dbReference type="EMBL" id="MCH7320452.1"/>
    </source>
</evidence>
<evidence type="ECO:0000256" key="3">
    <source>
        <dbReference type="ARBA" id="ARBA00022475"/>
    </source>
</evidence>